<accession>A0A382Z3V9</accession>
<feature type="domain" description="DUF8091" evidence="1">
    <location>
        <begin position="12"/>
        <end position="100"/>
    </location>
</feature>
<reference evidence="2" key="1">
    <citation type="submission" date="2018-05" db="EMBL/GenBank/DDBJ databases">
        <authorList>
            <person name="Lanie J.A."/>
            <person name="Ng W.-L."/>
            <person name="Kazmierczak K.M."/>
            <person name="Andrzejewski T.M."/>
            <person name="Davidsen T.M."/>
            <person name="Wayne K.J."/>
            <person name="Tettelin H."/>
            <person name="Glass J.I."/>
            <person name="Rusch D."/>
            <person name="Podicherti R."/>
            <person name="Tsui H.-C.T."/>
            <person name="Winkler M.E."/>
        </authorList>
    </citation>
    <scope>NUCLEOTIDE SEQUENCE</scope>
</reference>
<sequence>MAGGINTFNENPLHKALKEWCGGSGAEFEVPLEGYIIDAIVDGVLIEVQTRNFGKMRKKIQKLIESHPVRLVHPVSFEKWIVRLDLDGNQLSRRKSPKRG</sequence>
<name>A0A382Z3V9_9ZZZZ</name>
<evidence type="ECO:0000313" key="2">
    <source>
        <dbReference type="EMBL" id="SVD89398.1"/>
    </source>
</evidence>
<gene>
    <name evidence="2" type="ORF">METZ01_LOCUS442252</name>
</gene>
<protein>
    <recommendedName>
        <fullName evidence="1">DUF8091 domain-containing protein</fullName>
    </recommendedName>
</protein>
<feature type="non-terminal residue" evidence="2">
    <location>
        <position position="100"/>
    </location>
</feature>
<dbReference type="InterPro" id="IPR058404">
    <property type="entry name" value="DUF8091"/>
</dbReference>
<dbReference type="AlphaFoldDB" id="A0A382Z3V9"/>
<proteinExistence type="predicted"/>
<organism evidence="2">
    <name type="scientific">marine metagenome</name>
    <dbReference type="NCBI Taxonomy" id="408172"/>
    <lineage>
        <taxon>unclassified sequences</taxon>
        <taxon>metagenomes</taxon>
        <taxon>ecological metagenomes</taxon>
    </lineage>
</organism>
<evidence type="ECO:0000259" key="1">
    <source>
        <dbReference type="Pfam" id="PF26351"/>
    </source>
</evidence>
<dbReference type="EMBL" id="UINC01180283">
    <property type="protein sequence ID" value="SVD89398.1"/>
    <property type="molecule type" value="Genomic_DNA"/>
</dbReference>
<dbReference type="Pfam" id="PF26351">
    <property type="entry name" value="DUF8091"/>
    <property type="match status" value="1"/>
</dbReference>